<dbReference type="Proteomes" id="UP001156694">
    <property type="component" value="Unassembled WGS sequence"/>
</dbReference>
<dbReference type="InterPro" id="IPR036388">
    <property type="entry name" value="WH-like_DNA-bd_sf"/>
</dbReference>
<dbReference type="InterPro" id="IPR058163">
    <property type="entry name" value="LysR-type_TF_proteobact-type"/>
</dbReference>
<dbReference type="RefSeq" id="WP_284375087.1">
    <property type="nucleotide sequence ID" value="NZ_BSNN01000001.1"/>
</dbReference>
<sequence>MLPNLKSLGVFAKVAETGSFAAAAKVLNISAPVVSQHISQLEKNLDTALVYRSTRSLTLTVSGEKLAAHARDMLDAAETGLEELQDDIKEHSGVLTMTMPSFLAAPKFTRVLKEFSDAHPKILVEVSYSTEFVNLIDNGFDMAIRVGQMPDSNLRARKLMDGHGCLYASPELIEKHGCPQKPEDLEAFGFPWIGAFRWSGEWCLQNVDDPEKHFKPKIEGPFHMDNGEAEKQMALISGGIAIMPEMYVTQELAEGSLVRVLPDWTTDPVGVYAVWPQNAGKRSLTKLFVDFLTQNSILMDEVLGP</sequence>
<dbReference type="PROSITE" id="PS50931">
    <property type="entry name" value="HTH_LYSR"/>
    <property type="match status" value="1"/>
</dbReference>
<dbReference type="Pfam" id="PF00126">
    <property type="entry name" value="HTH_1"/>
    <property type="match status" value="1"/>
</dbReference>
<evidence type="ECO:0000313" key="7">
    <source>
        <dbReference type="EMBL" id="GLQ33815.1"/>
    </source>
</evidence>
<dbReference type="Pfam" id="PF03466">
    <property type="entry name" value="LysR_substrate"/>
    <property type="match status" value="1"/>
</dbReference>
<dbReference type="EMBL" id="BSNN01000001">
    <property type="protein sequence ID" value="GLQ33815.1"/>
    <property type="molecule type" value="Genomic_DNA"/>
</dbReference>
<keyword evidence="8" id="KW-1185">Reference proteome</keyword>
<name>A0ABQ5VQX9_9RHOB</name>
<keyword evidence="2" id="KW-0805">Transcription regulation</keyword>
<comment type="caution">
    <text evidence="7">The sequence shown here is derived from an EMBL/GenBank/DDBJ whole genome shotgun (WGS) entry which is preliminary data.</text>
</comment>
<dbReference type="PANTHER" id="PTHR30537:SF5">
    <property type="entry name" value="HTH-TYPE TRANSCRIPTIONAL ACTIVATOR TTDR-RELATED"/>
    <property type="match status" value="1"/>
</dbReference>
<proteinExistence type="inferred from homology"/>
<feature type="domain" description="HTH lysR-type" evidence="6">
    <location>
        <begin position="3"/>
        <end position="60"/>
    </location>
</feature>
<reference evidence="8" key="1">
    <citation type="journal article" date="2019" name="Int. J. Syst. Evol. Microbiol.">
        <title>The Global Catalogue of Microorganisms (GCM) 10K type strain sequencing project: providing services to taxonomists for standard genome sequencing and annotation.</title>
        <authorList>
            <consortium name="The Broad Institute Genomics Platform"/>
            <consortium name="The Broad Institute Genome Sequencing Center for Infectious Disease"/>
            <person name="Wu L."/>
            <person name="Ma J."/>
        </authorList>
    </citation>
    <scope>NUCLEOTIDE SEQUENCE [LARGE SCALE GENOMIC DNA]</scope>
    <source>
        <strain evidence="8">NBRC 110140</strain>
    </source>
</reference>
<dbReference type="Gene3D" id="3.40.190.290">
    <property type="match status" value="1"/>
</dbReference>
<dbReference type="InterPro" id="IPR005119">
    <property type="entry name" value="LysR_subst-bd"/>
</dbReference>
<protein>
    <submittedName>
        <fullName evidence="7">Transcriptional regulator</fullName>
    </submittedName>
</protein>
<evidence type="ECO:0000256" key="2">
    <source>
        <dbReference type="ARBA" id="ARBA00023015"/>
    </source>
</evidence>
<dbReference type="InterPro" id="IPR036390">
    <property type="entry name" value="WH_DNA-bd_sf"/>
</dbReference>
<evidence type="ECO:0000259" key="6">
    <source>
        <dbReference type="PROSITE" id="PS50931"/>
    </source>
</evidence>
<dbReference type="PANTHER" id="PTHR30537">
    <property type="entry name" value="HTH-TYPE TRANSCRIPTIONAL REGULATOR"/>
    <property type="match status" value="1"/>
</dbReference>
<dbReference type="SUPFAM" id="SSF53850">
    <property type="entry name" value="Periplasmic binding protein-like II"/>
    <property type="match status" value="1"/>
</dbReference>
<dbReference type="InterPro" id="IPR000847">
    <property type="entry name" value="LysR_HTH_N"/>
</dbReference>
<evidence type="ECO:0000256" key="1">
    <source>
        <dbReference type="ARBA" id="ARBA00009437"/>
    </source>
</evidence>
<gene>
    <name evidence="7" type="ORF">GCM10007939_00980</name>
</gene>
<evidence type="ECO:0000256" key="4">
    <source>
        <dbReference type="ARBA" id="ARBA00023163"/>
    </source>
</evidence>
<feature type="coiled-coil region" evidence="5">
    <location>
        <begin position="67"/>
        <end position="94"/>
    </location>
</feature>
<comment type="similarity">
    <text evidence="1">Belongs to the LysR transcriptional regulatory family.</text>
</comment>
<accession>A0ABQ5VQX9</accession>
<evidence type="ECO:0000313" key="8">
    <source>
        <dbReference type="Proteomes" id="UP001156694"/>
    </source>
</evidence>
<keyword evidence="4" id="KW-0804">Transcription</keyword>
<organism evidence="7 8">
    <name type="scientific">Amylibacter marinus</name>
    <dbReference type="NCBI Taxonomy" id="1475483"/>
    <lineage>
        <taxon>Bacteria</taxon>
        <taxon>Pseudomonadati</taxon>
        <taxon>Pseudomonadota</taxon>
        <taxon>Alphaproteobacteria</taxon>
        <taxon>Rhodobacterales</taxon>
        <taxon>Paracoccaceae</taxon>
        <taxon>Amylibacter</taxon>
    </lineage>
</organism>
<keyword evidence="5" id="KW-0175">Coiled coil</keyword>
<evidence type="ECO:0000256" key="5">
    <source>
        <dbReference type="SAM" id="Coils"/>
    </source>
</evidence>
<evidence type="ECO:0000256" key="3">
    <source>
        <dbReference type="ARBA" id="ARBA00023125"/>
    </source>
</evidence>
<dbReference type="CDD" id="cd08422">
    <property type="entry name" value="PBP2_CrgA_like"/>
    <property type="match status" value="1"/>
</dbReference>
<dbReference type="Gene3D" id="1.10.10.10">
    <property type="entry name" value="Winged helix-like DNA-binding domain superfamily/Winged helix DNA-binding domain"/>
    <property type="match status" value="1"/>
</dbReference>
<keyword evidence="3" id="KW-0238">DNA-binding</keyword>
<dbReference type="SUPFAM" id="SSF46785">
    <property type="entry name" value="Winged helix' DNA-binding domain"/>
    <property type="match status" value="1"/>
</dbReference>